<protein>
    <submittedName>
        <fullName evidence="1">Uncharacterized protein</fullName>
    </submittedName>
</protein>
<comment type="caution">
    <text evidence="1">The sequence shown here is derived from an EMBL/GenBank/DDBJ whole genome shotgun (WGS) entry which is preliminary data.</text>
</comment>
<accession>X0THR4</accession>
<dbReference type="EMBL" id="BARS01013040">
    <property type="protein sequence ID" value="GAF92789.1"/>
    <property type="molecule type" value="Genomic_DNA"/>
</dbReference>
<proteinExistence type="predicted"/>
<feature type="non-terminal residue" evidence="1">
    <location>
        <position position="1"/>
    </location>
</feature>
<evidence type="ECO:0000313" key="1">
    <source>
        <dbReference type="EMBL" id="GAF92789.1"/>
    </source>
</evidence>
<sequence length="89" mass="9908">LQALYKEKEDEVTALAGDLINAHMSLEDAKRAKTEAERAIRQHQNAICEGIGDAAYGVMPDGTKYSWKTQTRKAYAVEASVSRILRKVK</sequence>
<organism evidence="1">
    <name type="scientific">marine sediment metagenome</name>
    <dbReference type="NCBI Taxonomy" id="412755"/>
    <lineage>
        <taxon>unclassified sequences</taxon>
        <taxon>metagenomes</taxon>
        <taxon>ecological metagenomes</taxon>
    </lineage>
</organism>
<name>X0THR4_9ZZZZ</name>
<dbReference type="AlphaFoldDB" id="X0THR4"/>
<reference evidence="1" key="1">
    <citation type="journal article" date="2014" name="Front. Microbiol.">
        <title>High frequency of phylogenetically diverse reductive dehalogenase-homologous genes in deep subseafloor sedimentary metagenomes.</title>
        <authorList>
            <person name="Kawai M."/>
            <person name="Futagami T."/>
            <person name="Toyoda A."/>
            <person name="Takaki Y."/>
            <person name="Nishi S."/>
            <person name="Hori S."/>
            <person name="Arai W."/>
            <person name="Tsubouchi T."/>
            <person name="Morono Y."/>
            <person name="Uchiyama I."/>
            <person name="Ito T."/>
            <person name="Fujiyama A."/>
            <person name="Inagaki F."/>
            <person name="Takami H."/>
        </authorList>
    </citation>
    <scope>NUCLEOTIDE SEQUENCE</scope>
    <source>
        <strain evidence="1">Expedition CK06-06</strain>
    </source>
</reference>
<gene>
    <name evidence="1" type="ORF">S01H1_22888</name>
</gene>